<dbReference type="InterPro" id="IPR052348">
    <property type="entry name" value="Metallopeptidase_M50B"/>
</dbReference>
<keyword evidence="10 13" id="KW-1133">Transmembrane helix</keyword>
<feature type="transmembrane region" description="Helical" evidence="13">
    <location>
        <begin position="12"/>
        <end position="32"/>
    </location>
</feature>
<dbReference type="PANTHER" id="PTHR35864:SF1">
    <property type="entry name" value="ZINC METALLOPROTEASE YWHC-RELATED"/>
    <property type="match status" value="1"/>
</dbReference>
<dbReference type="GO" id="GO:0008237">
    <property type="term" value="F:metallopeptidase activity"/>
    <property type="evidence" value="ECO:0007669"/>
    <property type="project" value="UniProtKB-KW"/>
</dbReference>
<protein>
    <submittedName>
        <fullName evidence="15">Peptidase M50</fullName>
    </submittedName>
</protein>
<dbReference type="STRING" id="768670.Calni_1568"/>
<dbReference type="Proteomes" id="UP000007039">
    <property type="component" value="Chromosome"/>
</dbReference>
<evidence type="ECO:0000259" key="14">
    <source>
        <dbReference type="Pfam" id="PF02163"/>
    </source>
</evidence>
<dbReference type="GO" id="GO:0046872">
    <property type="term" value="F:metal ion binding"/>
    <property type="evidence" value="ECO:0007669"/>
    <property type="project" value="UniProtKB-KW"/>
</dbReference>
<keyword evidence="4" id="KW-1003">Cell membrane</keyword>
<dbReference type="CDD" id="cd06158">
    <property type="entry name" value="S2P-M50_like_1"/>
    <property type="match status" value="1"/>
</dbReference>
<dbReference type="PANTHER" id="PTHR35864">
    <property type="entry name" value="ZINC METALLOPROTEASE MJ0611-RELATED"/>
    <property type="match status" value="1"/>
</dbReference>
<keyword evidence="12 13" id="KW-0472">Membrane</keyword>
<keyword evidence="8" id="KW-0378">Hydrolase</keyword>
<evidence type="ECO:0000313" key="15">
    <source>
        <dbReference type="EMBL" id="ADR19476.1"/>
    </source>
</evidence>
<dbReference type="KEGG" id="cni:Calni_1568"/>
<evidence type="ECO:0000256" key="11">
    <source>
        <dbReference type="ARBA" id="ARBA00023049"/>
    </source>
</evidence>
<dbReference type="InterPro" id="IPR044537">
    <property type="entry name" value="Rip2-like"/>
</dbReference>
<name>E4TF36_CALNY</name>
<accession>E4TF36</accession>
<comment type="similarity">
    <text evidence="3">Belongs to the peptidase M50B family.</text>
</comment>
<dbReference type="GO" id="GO:0006508">
    <property type="term" value="P:proteolysis"/>
    <property type="evidence" value="ECO:0007669"/>
    <property type="project" value="UniProtKB-KW"/>
</dbReference>
<keyword evidence="5" id="KW-0645">Protease</keyword>
<evidence type="ECO:0000256" key="2">
    <source>
        <dbReference type="ARBA" id="ARBA00004651"/>
    </source>
</evidence>
<gene>
    <name evidence="15" type="ordered locus">Calni_1568</name>
</gene>
<feature type="transmembrane region" description="Helical" evidence="13">
    <location>
        <begin position="134"/>
        <end position="158"/>
    </location>
</feature>
<evidence type="ECO:0000256" key="1">
    <source>
        <dbReference type="ARBA" id="ARBA00001947"/>
    </source>
</evidence>
<dbReference type="RefSeq" id="WP_013451687.1">
    <property type="nucleotide sequence ID" value="NC_014758.1"/>
</dbReference>
<keyword evidence="7" id="KW-0479">Metal-binding</keyword>
<evidence type="ECO:0000256" key="7">
    <source>
        <dbReference type="ARBA" id="ARBA00022723"/>
    </source>
</evidence>
<evidence type="ECO:0000256" key="13">
    <source>
        <dbReference type="SAM" id="Phobius"/>
    </source>
</evidence>
<sequence precursor="true">MFDINVILKQISVTLVPFFLAVTIHEVSHGYAAYFLGDRTAKDMGRLTLNPFAHIDIFGLLFLLITQLFGWAKPIPVDFSRLKNRKYGPALVAFAGPFSNFALAIISAILLKMFVNFHVVEYNRFIFEPISYMLFYSVQINIVLGIFNMIPILPLDGGRILQSFLPYRMAYSFAQMERYGFIIILILVITGAIRYIIYPVIDLFMKILL</sequence>
<dbReference type="AlphaFoldDB" id="E4TF36"/>
<evidence type="ECO:0000256" key="10">
    <source>
        <dbReference type="ARBA" id="ARBA00022989"/>
    </source>
</evidence>
<comment type="subcellular location">
    <subcellularLocation>
        <location evidence="2">Cell membrane</location>
        <topology evidence="2">Multi-pass membrane protein</topology>
    </subcellularLocation>
</comment>
<dbReference type="OrthoDB" id="9800627at2"/>
<dbReference type="GO" id="GO:0005886">
    <property type="term" value="C:plasma membrane"/>
    <property type="evidence" value="ECO:0007669"/>
    <property type="project" value="UniProtKB-SubCell"/>
</dbReference>
<feature type="transmembrane region" description="Helical" evidence="13">
    <location>
        <begin position="179"/>
        <end position="201"/>
    </location>
</feature>
<keyword evidence="6 13" id="KW-0812">Transmembrane</keyword>
<evidence type="ECO:0000256" key="6">
    <source>
        <dbReference type="ARBA" id="ARBA00022692"/>
    </source>
</evidence>
<evidence type="ECO:0000256" key="5">
    <source>
        <dbReference type="ARBA" id="ARBA00022670"/>
    </source>
</evidence>
<evidence type="ECO:0000313" key="16">
    <source>
        <dbReference type="Proteomes" id="UP000007039"/>
    </source>
</evidence>
<evidence type="ECO:0000256" key="4">
    <source>
        <dbReference type="ARBA" id="ARBA00022475"/>
    </source>
</evidence>
<keyword evidence="11" id="KW-0482">Metalloprotease</keyword>
<reference evidence="15 16" key="2">
    <citation type="journal article" date="2011" name="Stand. Genomic Sci.">
        <title>Complete genome sequence of Calditerrivibrio nitroreducens type strain (Yu37-1).</title>
        <authorList>
            <person name="Pitluck S."/>
            <person name="Sikorski J."/>
            <person name="Zeytun A."/>
            <person name="Lapidus A."/>
            <person name="Nolan M."/>
            <person name="Lucas S."/>
            <person name="Hammon N."/>
            <person name="Deshpande S."/>
            <person name="Cheng J.F."/>
            <person name="Tapia R."/>
            <person name="Han C."/>
            <person name="Goodwin L."/>
            <person name="Liolios K."/>
            <person name="Pagani I."/>
            <person name="Ivanova N."/>
            <person name="Mavromatis K."/>
            <person name="Pati A."/>
            <person name="Chen A."/>
            <person name="Palaniappan K."/>
            <person name="Hauser L."/>
            <person name="Chang Y.J."/>
            <person name="Jeffries C.D."/>
            <person name="Detter J.C."/>
            <person name="Brambilla E."/>
            <person name="Djao O.D."/>
            <person name="Rohde M."/>
            <person name="Spring S."/>
            <person name="Goker M."/>
            <person name="Woyke T."/>
            <person name="Bristow J."/>
            <person name="Eisen J.A."/>
            <person name="Markowitz V."/>
            <person name="Hugenholtz P."/>
            <person name="Kyrpides N.C."/>
            <person name="Klenk H.P."/>
            <person name="Land M."/>
        </authorList>
    </citation>
    <scope>NUCLEOTIDE SEQUENCE [LARGE SCALE GENOMIC DNA]</scope>
    <source>
        <strain evidence="16">DSM 19672 / NBRC 101217 / Yu37-1</strain>
    </source>
</reference>
<comment type="cofactor">
    <cofactor evidence="1">
        <name>Zn(2+)</name>
        <dbReference type="ChEBI" id="CHEBI:29105"/>
    </cofactor>
</comment>
<keyword evidence="16" id="KW-1185">Reference proteome</keyword>
<dbReference type="HOGENOM" id="CLU_086979_1_1_0"/>
<organism evidence="15 16">
    <name type="scientific">Calditerrivibrio nitroreducens (strain DSM 19672 / NBRC 101217 / Yu37-1)</name>
    <dbReference type="NCBI Taxonomy" id="768670"/>
    <lineage>
        <taxon>Bacteria</taxon>
        <taxon>Pseudomonadati</taxon>
        <taxon>Deferribacterota</taxon>
        <taxon>Deferribacteres</taxon>
        <taxon>Deferribacterales</taxon>
        <taxon>Calditerrivibrionaceae</taxon>
    </lineage>
</organism>
<dbReference type="Pfam" id="PF02163">
    <property type="entry name" value="Peptidase_M50"/>
    <property type="match status" value="1"/>
</dbReference>
<dbReference type="eggNOG" id="COG1994">
    <property type="taxonomic scope" value="Bacteria"/>
</dbReference>
<evidence type="ECO:0000256" key="3">
    <source>
        <dbReference type="ARBA" id="ARBA00007931"/>
    </source>
</evidence>
<evidence type="ECO:0000256" key="12">
    <source>
        <dbReference type="ARBA" id="ARBA00023136"/>
    </source>
</evidence>
<keyword evidence="9" id="KW-0862">Zinc</keyword>
<reference key="1">
    <citation type="submission" date="2010-11" db="EMBL/GenBank/DDBJ databases">
        <title>The complete genome of chromosome of Calditerrivibrio nitroreducens DSM 19672.</title>
        <authorList>
            <consortium name="US DOE Joint Genome Institute (JGI-PGF)"/>
            <person name="Lucas S."/>
            <person name="Copeland A."/>
            <person name="Lapidus A."/>
            <person name="Bruce D."/>
            <person name="Goodwin L."/>
            <person name="Pitluck S."/>
            <person name="Kyrpides N."/>
            <person name="Mavromatis K."/>
            <person name="Ivanova N."/>
            <person name="Mikhailova N."/>
            <person name="Zeytun A."/>
            <person name="Brettin T."/>
            <person name="Detter J.C."/>
            <person name="Tapia R."/>
            <person name="Han C."/>
            <person name="Land M."/>
            <person name="Hauser L."/>
            <person name="Markowitz V."/>
            <person name="Cheng J.-F."/>
            <person name="Hugenholtz P."/>
            <person name="Woyke T."/>
            <person name="Wu D."/>
            <person name="Spring S."/>
            <person name="Schroeder M."/>
            <person name="Brambilla E."/>
            <person name="Klenk H.-P."/>
            <person name="Eisen J.A."/>
        </authorList>
    </citation>
    <scope>NUCLEOTIDE SEQUENCE [LARGE SCALE GENOMIC DNA]</scope>
    <source>
        <strain>DSM 19672</strain>
    </source>
</reference>
<feature type="domain" description="Peptidase M50" evidence="14">
    <location>
        <begin position="15"/>
        <end position="180"/>
    </location>
</feature>
<evidence type="ECO:0000256" key="8">
    <source>
        <dbReference type="ARBA" id="ARBA00022801"/>
    </source>
</evidence>
<proteinExistence type="inferred from homology"/>
<feature type="transmembrane region" description="Helical" evidence="13">
    <location>
        <begin position="91"/>
        <end position="114"/>
    </location>
</feature>
<evidence type="ECO:0000256" key="9">
    <source>
        <dbReference type="ARBA" id="ARBA00022833"/>
    </source>
</evidence>
<dbReference type="EMBL" id="CP002347">
    <property type="protein sequence ID" value="ADR19476.1"/>
    <property type="molecule type" value="Genomic_DNA"/>
</dbReference>
<dbReference type="InterPro" id="IPR008915">
    <property type="entry name" value="Peptidase_M50"/>
</dbReference>
<feature type="transmembrane region" description="Helical" evidence="13">
    <location>
        <begin position="52"/>
        <end position="71"/>
    </location>
</feature>